<dbReference type="Proteomes" id="UP001266357">
    <property type="component" value="Unassembled WGS sequence"/>
</dbReference>
<dbReference type="RefSeq" id="WP_311582134.1">
    <property type="nucleotide sequence ID" value="NZ_JAVRIF010000006.1"/>
</dbReference>
<protein>
    <submittedName>
        <fullName evidence="1">Uncharacterized protein</fullName>
    </submittedName>
</protein>
<organism evidence="1 2">
    <name type="scientific">Thalassotalea castellviae</name>
    <dbReference type="NCBI Taxonomy" id="3075612"/>
    <lineage>
        <taxon>Bacteria</taxon>
        <taxon>Pseudomonadati</taxon>
        <taxon>Pseudomonadota</taxon>
        <taxon>Gammaproteobacteria</taxon>
        <taxon>Alteromonadales</taxon>
        <taxon>Colwelliaceae</taxon>
        <taxon>Thalassotalea</taxon>
    </lineage>
</organism>
<reference evidence="1 2" key="1">
    <citation type="submission" date="2023-09" db="EMBL/GenBank/DDBJ databases">
        <authorList>
            <person name="Rey-Velasco X."/>
        </authorList>
    </citation>
    <scope>NUCLEOTIDE SEQUENCE [LARGE SCALE GENOMIC DNA]</scope>
    <source>
        <strain evidence="1 2">W431</strain>
    </source>
</reference>
<evidence type="ECO:0000313" key="1">
    <source>
        <dbReference type="EMBL" id="MDT0604311.1"/>
    </source>
</evidence>
<sequence length="67" mass="8021">MQIYKQQLASIEQCIRILFSEPFPDRALKLMKEKRKAQRQDYDSYLLGITDEKTLEIINVIQSFKQQ</sequence>
<accession>A0ABU3A2A2</accession>
<gene>
    <name evidence="1" type="ORF">RM573_11955</name>
</gene>
<evidence type="ECO:0000313" key="2">
    <source>
        <dbReference type="Proteomes" id="UP001266357"/>
    </source>
</evidence>
<proteinExistence type="predicted"/>
<dbReference type="EMBL" id="JAVRIF010000006">
    <property type="protein sequence ID" value="MDT0604311.1"/>
    <property type="molecule type" value="Genomic_DNA"/>
</dbReference>
<comment type="caution">
    <text evidence="1">The sequence shown here is derived from an EMBL/GenBank/DDBJ whole genome shotgun (WGS) entry which is preliminary data.</text>
</comment>
<keyword evidence="2" id="KW-1185">Reference proteome</keyword>
<name>A0ABU3A2A2_9GAMM</name>